<evidence type="ECO:0000256" key="5">
    <source>
        <dbReference type="ARBA" id="ARBA00022786"/>
    </source>
</evidence>
<proteinExistence type="inferred from homology"/>
<comment type="similarity">
    <text evidence="2">Belongs to the peptidase C19 family.</text>
</comment>
<dbReference type="InterPro" id="IPR038765">
    <property type="entry name" value="Papain-like_cys_pep_sf"/>
</dbReference>
<evidence type="ECO:0000313" key="11">
    <source>
        <dbReference type="Proteomes" id="UP000747399"/>
    </source>
</evidence>
<evidence type="ECO:0000256" key="3">
    <source>
        <dbReference type="ARBA" id="ARBA00012759"/>
    </source>
</evidence>
<evidence type="ECO:0000256" key="8">
    <source>
        <dbReference type="SAM" id="MobiDB-lite"/>
    </source>
</evidence>
<evidence type="ECO:0000256" key="1">
    <source>
        <dbReference type="ARBA" id="ARBA00000707"/>
    </source>
</evidence>
<keyword evidence="4" id="KW-0645">Protease</keyword>
<evidence type="ECO:0000313" key="10">
    <source>
        <dbReference type="EMBL" id="GIL50878.1"/>
    </source>
</evidence>
<dbReference type="InterPro" id="IPR028889">
    <property type="entry name" value="USP"/>
</dbReference>
<keyword evidence="5" id="KW-0833">Ubl conjugation pathway</keyword>
<sequence>MCAMERLMVALLEAHDGQMIAPREIAKILFETFPGGQQHDPSEALTFIQDKMEQDSETCTGKAVAVMMTAVADLKEPVAVAEAEAEAEADQKGVVGAAATNLKVVVVAAAKKVAAAATDFQTAAVAVMDLKVAVGTAVEKKPTARSSFIHEVFGFSCGNQVACRECQYVGGQAPELYMQLSLGIDKVDSVAGALEMFTMTEAMIGDNQYKCSRCGTFRDADLQMRLTEGPKVLVVHLKRFAKTRNNNNNNNNNTANKEGAEGQPEEGPEDKSWHEQLGQKEADAVIAKIDKHVAFEPILDLSPYMTTIDGGGKQKGGCSTNGKDGGYVYTLRSVLVHCGDTPQSGHYVSFVNDGGGNWWLKNDETTDPVTLNDVLRQQAYMLFYCRDGGATTQPLQAPVSPSTADDAVAASEQPATALVFESVERQLLPEVVGASEHHQTRKRWRLSQDGRFLSSIGDSGDGSGGFGATAEVEKKGHEGGEKCSRASEEPAVSPVPPAGPCTGGFSASLQPGWGPGGGSCVCTSLTSGGMGLGSCAARICPFGAGGSTGLLVAPGPRDGASSSVPPPCGSVLGCGISARGGAAAQEGRKRKHLAEGALAAGGSQPRRRRASEVCEAAKGHYPLSGQ</sequence>
<comment type="caution">
    <text evidence="10">The sequence shown here is derived from an EMBL/GenBank/DDBJ whole genome shotgun (WGS) entry which is preliminary data.</text>
</comment>
<dbReference type="Pfam" id="PF00443">
    <property type="entry name" value="UCH"/>
    <property type="match status" value="2"/>
</dbReference>
<dbReference type="SUPFAM" id="SSF54001">
    <property type="entry name" value="Cysteine proteinases"/>
    <property type="match status" value="2"/>
</dbReference>
<feature type="region of interest" description="Disordered" evidence="8">
    <location>
        <begin position="456"/>
        <end position="497"/>
    </location>
</feature>
<dbReference type="EMBL" id="BNCO01000009">
    <property type="protein sequence ID" value="GIL50878.1"/>
    <property type="molecule type" value="Genomic_DNA"/>
</dbReference>
<keyword evidence="6" id="KW-0378">Hydrolase</keyword>
<dbReference type="GO" id="GO:0005829">
    <property type="term" value="C:cytosol"/>
    <property type="evidence" value="ECO:0007669"/>
    <property type="project" value="TreeGrafter"/>
</dbReference>
<keyword evidence="11" id="KW-1185">Reference proteome</keyword>
<feature type="region of interest" description="Disordered" evidence="8">
    <location>
        <begin position="243"/>
        <end position="275"/>
    </location>
</feature>
<gene>
    <name evidence="10" type="ORF">Vafri_6855</name>
</gene>
<dbReference type="InterPro" id="IPR050164">
    <property type="entry name" value="Peptidase_C19"/>
</dbReference>
<name>A0A8J4EXB1_9CHLO</name>
<evidence type="ECO:0000259" key="9">
    <source>
        <dbReference type="PROSITE" id="PS50235"/>
    </source>
</evidence>
<dbReference type="InterPro" id="IPR001394">
    <property type="entry name" value="Peptidase_C19_UCH"/>
</dbReference>
<comment type="catalytic activity">
    <reaction evidence="1">
        <text>Thiol-dependent hydrolysis of ester, thioester, amide, peptide and isopeptide bonds formed by the C-terminal Gly of ubiquitin (a 76-residue protein attached to proteins as an intracellular targeting signal).</text>
        <dbReference type="EC" id="3.4.19.12"/>
    </reaction>
</comment>
<reference evidence="10" key="1">
    <citation type="journal article" date="2021" name="Proc. Natl. Acad. Sci. U.S.A.">
        <title>Three genomes in the algal genus Volvox reveal the fate of a haploid sex-determining region after a transition to homothallism.</title>
        <authorList>
            <person name="Yamamoto K."/>
            <person name="Hamaji T."/>
            <person name="Kawai-Toyooka H."/>
            <person name="Matsuzaki R."/>
            <person name="Takahashi F."/>
            <person name="Nishimura Y."/>
            <person name="Kawachi M."/>
            <person name="Noguchi H."/>
            <person name="Minakuchi Y."/>
            <person name="Umen J.G."/>
            <person name="Toyoda A."/>
            <person name="Nozaki H."/>
        </authorList>
    </citation>
    <scope>NUCLEOTIDE SEQUENCE</scope>
    <source>
        <strain evidence="10">NIES-3780</strain>
    </source>
</reference>
<dbReference type="PANTHER" id="PTHR24006:SF758">
    <property type="entry name" value="UBIQUITIN CARBOXYL-TERMINAL HYDROLASE 36"/>
    <property type="match status" value="1"/>
</dbReference>
<protein>
    <recommendedName>
        <fullName evidence="3">ubiquitinyl hydrolase 1</fullName>
        <ecNumber evidence="3">3.4.19.12</ecNumber>
    </recommendedName>
</protein>
<evidence type="ECO:0000256" key="7">
    <source>
        <dbReference type="ARBA" id="ARBA00022807"/>
    </source>
</evidence>
<dbReference type="InterPro" id="IPR018200">
    <property type="entry name" value="USP_CS"/>
</dbReference>
<evidence type="ECO:0000256" key="4">
    <source>
        <dbReference type="ARBA" id="ARBA00022670"/>
    </source>
</evidence>
<dbReference type="Gene3D" id="3.90.70.10">
    <property type="entry name" value="Cysteine proteinases"/>
    <property type="match status" value="1"/>
</dbReference>
<organism evidence="10 11">
    <name type="scientific">Volvox africanus</name>
    <dbReference type="NCBI Taxonomy" id="51714"/>
    <lineage>
        <taxon>Eukaryota</taxon>
        <taxon>Viridiplantae</taxon>
        <taxon>Chlorophyta</taxon>
        <taxon>core chlorophytes</taxon>
        <taxon>Chlorophyceae</taxon>
        <taxon>CS clade</taxon>
        <taxon>Chlamydomonadales</taxon>
        <taxon>Volvocaceae</taxon>
        <taxon>Volvox</taxon>
    </lineage>
</organism>
<feature type="compositionally biased region" description="Basic and acidic residues" evidence="8">
    <location>
        <begin position="471"/>
        <end position="488"/>
    </location>
</feature>
<dbReference type="GO" id="GO:0016579">
    <property type="term" value="P:protein deubiquitination"/>
    <property type="evidence" value="ECO:0007669"/>
    <property type="project" value="InterPro"/>
</dbReference>
<accession>A0A8J4EXB1</accession>
<dbReference type="EC" id="3.4.19.12" evidence="3"/>
<feature type="domain" description="USP" evidence="9">
    <location>
        <begin position="1"/>
        <end position="387"/>
    </location>
</feature>
<evidence type="ECO:0000256" key="6">
    <source>
        <dbReference type="ARBA" id="ARBA00022801"/>
    </source>
</evidence>
<dbReference type="PROSITE" id="PS00973">
    <property type="entry name" value="USP_2"/>
    <property type="match status" value="1"/>
</dbReference>
<dbReference type="GO" id="GO:0005634">
    <property type="term" value="C:nucleus"/>
    <property type="evidence" value="ECO:0007669"/>
    <property type="project" value="TreeGrafter"/>
</dbReference>
<dbReference type="AlphaFoldDB" id="A0A8J4EXB1"/>
<dbReference type="PROSITE" id="PS50235">
    <property type="entry name" value="USP_3"/>
    <property type="match status" value="1"/>
</dbReference>
<dbReference type="PANTHER" id="PTHR24006">
    <property type="entry name" value="UBIQUITIN CARBOXYL-TERMINAL HYDROLASE"/>
    <property type="match status" value="1"/>
</dbReference>
<keyword evidence="7" id="KW-0788">Thiol protease</keyword>
<dbReference type="GO" id="GO:0006508">
    <property type="term" value="P:proteolysis"/>
    <property type="evidence" value="ECO:0007669"/>
    <property type="project" value="UniProtKB-KW"/>
</dbReference>
<dbReference type="Proteomes" id="UP000747399">
    <property type="component" value="Unassembled WGS sequence"/>
</dbReference>
<dbReference type="GO" id="GO:0004843">
    <property type="term" value="F:cysteine-type deubiquitinase activity"/>
    <property type="evidence" value="ECO:0007669"/>
    <property type="project" value="UniProtKB-EC"/>
</dbReference>
<evidence type="ECO:0000256" key="2">
    <source>
        <dbReference type="ARBA" id="ARBA00009085"/>
    </source>
</evidence>